<evidence type="ECO:0000313" key="7">
    <source>
        <dbReference type="EMBL" id="PIS08819.1"/>
    </source>
</evidence>
<feature type="transmembrane region" description="Helical" evidence="6">
    <location>
        <begin position="48"/>
        <end position="71"/>
    </location>
</feature>
<name>A0A2H0WA81_9BACT</name>
<keyword evidence="4 6" id="KW-1133">Transmembrane helix</keyword>
<dbReference type="PANTHER" id="PTHR30250">
    <property type="entry name" value="PST FAMILY PREDICTED COLANIC ACID TRANSPORTER"/>
    <property type="match status" value="1"/>
</dbReference>
<proteinExistence type="predicted"/>
<evidence type="ECO:0000256" key="1">
    <source>
        <dbReference type="ARBA" id="ARBA00004651"/>
    </source>
</evidence>
<feature type="transmembrane region" description="Helical" evidence="6">
    <location>
        <begin position="220"/>
        <end position="241"/>
    </location>
</feature>
<keyword evidence="2" id="KW-1003">Cell membrane</keyword>
<evidence type="ECO:0000256" key="4">
    <source>
        <dbReference type="ARBA" id="ARBA00022989"/>
    </source>
</evidence>
<feature type="transmembrane region" description="Helical" evidence="6">
    <location>
        <begin position="297"/>
        <end position="320"/>
    </location>
</feature>
<sequence length="422" mass="48052">MLNKKELVKNQIFRGSFIVLTANIIASFGTYLFHLITGRLLNLSQYGLLQSLIALSYFTGVFVNSFSFVVINRTAGLKGNQLKKEIFDLEKISLKLSLGFWLVFLLLFPLIKKLLHLQSFTPYFVFMIPVLFIFPYAHYLSLLRSQLKFISFSLLGILISFSKTILAWLFIFLGWQLMGALQANNLSIILSTLLGWILIKKYWPRTIKIKASFSEKIEKQANLFQFSILSLMTNLFLTSLYSTDVVLTRFFFSSDAAGLYAAVSVLGKIIFFAATSILLVAYPLFVKYKNNLAKLKLSFRLSVLFISFISLGGILVYKFFPQFIVKLLYGQKYLGASSYLFSFSVFIILYAFLNLFIQFLLALEKKQAAYITALTALSQSALIVFNHQNLKSIINNSIISLSFGLLLSVFFVKNALNEIRKE</sequence>
<feature type="transmembrane region" description="Helical" evidence="6">
    <location>
        <begin position="340"/>
        <end position="361"/>
    </location>
</feature>
<evidence type="ECO:0008006" key="9">
    <source>
        <dbReference type="Google" id="ProtNLM"/>
    </source>
</evidence>
<dbReference type="EMBL" id="PEZT01000028">
    <property type="protein sequence ID" value="PIS08819.1"/>
    <property type="molecule type" value="Genomic_DNA"/>
</dbReference>
<protein>
    <recommendedName>
        <fullName evidence="9">Polysaccharide biosynthesis protein C-terminal domain-containing protein</fullName>
    </recommendedName>
</protein>
<keyword evidence="3 6" id="KW-0812">Transmembrane</keyword>
<feature type="transmembrane region" description="Helical" evidence="6">
    <location>
        <begin position="92"/>
        <end position="111"/>
    </location>
</feature>
<feature type="transmembrane region" description="Helical" evidence="6">
    <location>
        <begin position="393"/>
        <end position="412"/>
    </location>
</feature>
<dbReference type="InterPro" id="IPR002797">
    <property type="entry name" value="Polysacc_synth"/>
</dbReference>
<evidence type="ECO:0000313" key="8">
    <source>
        <dbReference type="Proteomes" id="UP000230093"/>
    </source>
</evidence>
<dbReference type="PANTHER" id="PTHR30250:SF28">
    <property type="entry name" value="POLYSACCHARIDE BIOSYNTHESIS PROTEIN"/>
    <property type="match status" value="1"/>
</dbReference>
<feature type="transmembrane region" description="Helical" evidence="6">
    <location>
        <begin position="12"/>
        <end position="36"/>
    </location>
</feature>
<accession>A0A2H0WA81</accession>
<dbReference type="GO" id="GO:0005886">
    <property type="term" value="C:plasma membrane"/>
    <property type="evidence" value="ECO:0007669"/>
    <property type="project" value="UniProtKB-SubCell"/>
</dbReference>
<evidence type="ECO:0000256" key="2">
    <source>
        <dbReference type="ARBA" id="ARBA00022475"/>
    </source>
</evidence>
<dbReference type="Proteomes" id="UP000230093">
    <property type="component" value="Unassembled WGS sequence"/>
</dbReference>
<gene>
    <name evidence="7" type="ORF">COT75_05060</name>
</gene>
<dbReference type="InterPro" id="IPR050833">
    <property type="entry name" value="Poly_Biosynth_Transport"/>
</dbReference>
<dbReference type="AlphaFoldDB" id="A0A2H0WA81"/>
<keyword evidence="5 6" id="KW-0472">Membrane</keyword>
<dbReference type="Pfam" id="PF01943">
    <property type="entry name" value="Polysacc_synt"/>
    <property type="match status" value="1"/>
</dbReference>
<evidence type="ECO:0000256" key="6">
    <source>
        <dbReference type="SAM" id="Phobius"/>
    </source>
</evidence>
<organism evidence="7 8">
    <name type="scientific">Candidatus Beckwithbacteria bacterium CG10_big_fil_rev_8_21_14_0_10_34_10</name>
    <dbReference type="NCBI Taxonomy" id="1974495"/>
    <lineage>
        <taxon>Bacteria</taxon>
        <taxon>Candidatus Beckwithiibacteriota</taxon>
    </lineage>
</organism>
<feature type="transmembrane region" description="Helical" evidence="6">
    <location>
        <begin position="181"/>
        <end position="199"/>
    </location>
</feature>
<evidence type="ECO:0000256" key="3">
    <source>
        <dbReference type="ARBA" id="ARBA00022692"/>
    </source>
</evidence>
<feature type="transmembrane region" description="Helical" evidence="6">
    <location>
        <begin position="261"/>
        <end position="285"/>
    </location>
</feature>
<feature type="transmembrane region" description="Helical" evidence="6">
    <location>
        <begin position="123"/>
        <end position="142"/>
    </location>
</feature>
<comment type="caution">
    <text evidence="7">The sequence shown here is derived from an EMBL/GenBank/DDBJ whole genome shotgun (WGS) entry which is preliminary data.</text>
</comment>
<feature type="transmembrane region" description="Helical" evidence="6">
    <location>
        <begin position="154"/>
        <end position="175"/>
    </location>
</feature>
<comment type="subcellular location">
    <subcellularLocation>
        <location evidence="1">Cell membrane</location>
        <topology evidence="1">Multi-pass membrane protein</topology>
    </subcellularLocation>
</comment>
<reference evidence="8" key="1">
    <citation type="submission" date="2017-09" db="EMBL/GenBank/DDBJ databases">
        <title>Depth-based differentiation of microbial function through sediment-hosted aquifers and enrichment of novel symbionts in the deep terrestrial subsurface.</title>
        <authorList>
            <person name="Probst A.J."/>
            <person name="Ladd B."/>
            <person name="Jarett J.K."/>
            <person name="Geller-Mcgrath D.E."/>
            <person name="Sieber C.M.K."/>
            <person name="Emerson J.B."/>
            <person name="Anantharaman K."/>
            <person name="Thomas B.C."/>
            <person name="Malmstrom R."/>
            <person name="Stieglmeier M."/>
            <person name="Klingl A."/>
            <person name="Woyke T."/>
            <person name="Ryan C.M."/>
            <person name="Banfield J.F."/>
        </authorList>
    </citation>
    <scope>NUCLEOTIDE SEQUENCE [LARGE SCALE GENOMIC DNA]</scope>
</reference>
<evidence type="ECO:0000256" key="5">
    <source>
        <dbReference type="ARBA" id="ARBA00023136"/>
    </source>
</evidence>